<gene>
    <name evidence="5" type="ORF">SAMN05421837_104655</name>
</gene>
<dbReference type="RefSeq" id="WP_086674449.1">
    <property type="nucleotide sequence ID" value="NZ_FNUJ01000004.1"/>
</dbReference>
<accession>A0A1H5QVY6</accession>
<evidence type="ECO:0000313" key="5">
    <source>
        <dbReference type="EMBL" id="SEF29347.1"/>
    </source>
</evidence>
<dbReference type="Proteomes" id="UP000198878">
    <property type="component" value="Unassembled WGS sequence"/>
</dbReference>
<dbReference type="PANTHER" id="PTHR44942:SF4">
    <property type="entry name" value="METHYLTRANSFERASE TYPE 11 DOMAIN-CONTAINING PROTEIN"/>
    <property type="match status" value="1"/>
</dbReference>
<dbReference type="STRING" id="218821.SAMN05421837_104655"/>
<sequence length="250" mass="27398">MSDPTRARRAASFGSRAAAYAEHRPGYPREAIEWGLSGARDAPRRVLDLGAGTGKLTLALTELGLDVTAVEPDPEMRAELGRVVPSATSLAGRAERIPLPDADVDAVFVGQAFHWFDVPAAMTEIARVLRPGGVLVPMWNYEDDSVPWVAKFTELDREGARRPAATEDLRGVAHPEFEPFESDRFHHAQRRTAESLLETIGTYSMVIVSAPEESAALLTRLREFLAANPATASGEFDLPLLTWGLRARRR</sequence>
<reference evidence="6" key="1">
    <citation type="submission" date="2016-10" db="EMBL/GenBank/DDBJ databases">
        <authorList>
            <person name="Varghese N."/>
            <person name="Submissions S."/>
        </authorList>
    </citation>
    <scope>NUCLEOTIDE SEQUENCE [LARGE SCALE GENOMIC DNA]</scope>
    <source>
        <strain evidence="6">DSM 44654</strain>
    </source>
</reference>
<evidence type="ECO:0000313" key="6">
    <source>
        <dbReference type="Proteomes" id="UP000198878"/>
    </source>
</evidence>
<keyword evidence="3 5" id="KW-0808">Transferase</keyword>
<evidence type="ECO:0000256" key="2">
    <source>
        <dbReference type="ARBA" id="ARBA00022603"/>
    </source>
</evidence>
<name>A0A1H5QVY6_9PSEU</name>
<feature type="domain" description="Methyltransferase type 11" evidence="4">
    <location>
        <begin position="47"/>
        <end position="136"/>
    </location>
</feature>
<dbReference type="CDD" id="cd02440">
    <property type="entry name" value="AdoMet_MTases"/>
    <property type="match status" value="1"/>
</dbReference>
<evidence type="ECO:0000259" key="4">
    <source>
        <dbReference type="Pfam" id="PF08241"/>
    </source>
</evidence>
<dbReference type="PROSITE" id="PS01131">
    <property type="entry name" value="RRNA_A_DIMETH"/>
    <property type="match status" value="1"/>
</dbReference>
<dbReference type="InterPro" id="IPR051052">
    <property type="entry name" value="Diverse_substrate_MTase"/>
</dbReference>
<dbReference type="OrthoDB" id="9797252at2"/>
<dbReference type="PANTHER" id="PTHR44942">
    <property type="entry name" value="METHYLTRANSF_11 DOMAIN-CONTAINING PROTEIN"/>
    <property type="match status" value="1"/>
</dbReference>
<organism evidence="5 6">
    <name type="scientific">Amycolatopsis pretoriensis</name>
    <dbReference type="NCBI Taxonomy" id="218821"/>
    <lineage>
        <taxon>Bacteria</taxon>
        <taxon>Bacillati</taxon>
        <taxon>Actinomycetota</taxon>
        <taxon>Actinomycetes</taxon>
        <taxon>Pseudonocardiales</taxon>
        <taxon>Pseudonocardiaceae</taxon>
        <taxon>Amycolatopsis</taxon>
    </lineage>
</organism>
<evidence type="ECO:0000256" key="1">
    <source>
        <dbReference type="ARBA" id="ARBA00008361"/>
    </source>
</evidence>
<dbReference type="Pfam" id="PF08241">
    <property type="entry name" value="Methyltransf_11"/>
    <property type="match status" value="1"/>
</dbReference>
<proteinExistence type="inferred from homology"/>
<comment type="similarity">
    <text evidence="1">Belongs to the methyltransferase superfamily.</text>
</comment>
<dbReference type="Gene3D" id="3.40.50.150">
    <property type="entry name" value="Vaccinia Virus protein VP39"/>
    <property type="match status" value="1"/>
</dbReference>
<dbReference type="GO" id="GO:0000179">
    <property type="term" value="F:rRNA (adenine-N6,N6-)-dimethyltransferase activity"/>
    <property type="evidence" value="ECO:0007669"/>
    <property type="project" value="InterPro"/>
</dbReference>
<dbReference type="InterPro" id="IPR013216">
    <property type="entry name" value="Methyltransf_11"/>
</dbReference>
<dbReference type="AlphaFoldDB" id="A0A1H5QVY6"/>
<protein>
    <submittedName>
        <fullName evidence="5">Methyltransferase domain-containing protein</fullName>
    </submittedName>
</protein>
<keyword evidence="2 5" id="KW-0489">Methyltransferase</keyword>
<dbReference type="InterPro" id="IPR020596">
    <property type="entry name" value="rRNA_Ade_Mease_Trfase_CS"/>
</dbReference>
<keyword evidence="6" id="KW-1185">Reference proteome</keyword>
<dbReference type="SUPFAM" id="SSF53335">
    <property type="entry name" value="S-adenosyl-L-methionine-dependent methyltransferases"/>
    <property type="match status" value="1"/>
</dbReference>
<dbReference type="EMBL" id="FNUJ01000004">
    <property type="protein sequence ID" value="SEF29347.1"/>
    <property type="molecule type" value="Genomic_DNA"/>
</dbReference>
<evidence type="ECO:0000256" key="3">
    <source>
        <dbReference type="ARBA" id="ARBA00022679"/>
    </source>
</evidence>
<dbReference type="InterPro" id="IPR029063">
    <property type="entry name" value="SAM-dependent_MTases_sf"/>
</dbReference>